<proteinExistence type="predicted"/>
<dbReference type="Proteomes" id="UP000469558">
    <property type="component" value="Unassembled WGS sequence"/>
</dbReference>
<feature type="compositionally biased region" description="Polar residues" evidence="1">
    <location>
        <begin position="289"/>
        <end position="299"/>
    </location>
</feature>
<keyword evidence="2" id="KW-0812">Transmembrane</keyword>
<gene>
    <name evidence="4" type="ORF">LSUE1_G005372</name>
</gene>
<feature type="signal peptide" evidence="3">
    <location>
        <begin position="1"/>
        <end position="20"/>
    </location>
</feature>
<keyword evidence="5" id="KW-1185">Reference proteome</keyword>
<accession>A0A8T9BZC7</accession>
<evidence type="ECO:0000313" key="5">
    <source>
        <dbReference type="Proteomes" id="UP000469558"/>
    </source>
</evidence>
<reference evidence="4 5" key="1">
    <citation type="submission" date="2018-05" db="EMBL/GenBank/DDBJ databases">
        <title>Genome sequencing and assembly of the regulated plant pathogen Lachnellula willkommii and related sister species for the development of diagnostic species identification markers.</title>
        <authorList>
            <person name="Giroux E."/>
            <person name="Bilodeau G."/>
        </authorList>
    </citation>
    <scope>NUCLEOTIDE SEQUENCE [LARGE SCALE GENOMIC DNA]</scope>
    <source>
        <strain evidence="4 5">CBS 268.59</strain>
    </source>
</reference>
<organism evidence="4 5">
    <name type="scientific">Lachnellula suecica</name>
    <dbReference type="NCBI Taxonomy" id="602035"/>
    <lineage>
        <taxon>Eukaryota</taxon>
        <taxon>Fungi</taxon>
        <taxon>Dikarya</taxon>
        <taxon>Ascomycota</taxon>
        <taxon>Pezizomycotina</taxon>
        <taxon>Leotiomycetes</taxon>
        <taxon>Helotiales</taxon>
        <taxon>Lachnaceae</taxon>
        <taxon>Lachnellula</taxon>
    </lineage>
</organism>
<feature type="region of interest" description="Disordered" evidence="1">
    <location>
        <begin position="232"/>
        <end position="354"/>
    </location>
</feature>
<protein>
    <submittedName>
        <fullName evidence="4">Uncharacterized protein</fullName>
    </submittedName>
</protein>
<comment type="caution">
    <text evidence="4">The sequence shown here is derived from an EMBL/GenBank/DDBJ whole genome shotgun (WGS) entry which is preliminary data.</text>
</comment>
<feature type="transmembrane region" description="Helical" evidence="2">
    <location>
        <begin position="202"/>
        <end position="223"/>
    </location>
</feature>
<sequence>MVNLFALAPALLSLIASVYASLGTCFYPDGKTTAPGHVPCNQTISTPSACCDPLDSCSTSGFCLGRSGWIYRGSCTDQSWGSANCARQFDQCVNNPDNNAPASGWTAVWSCAQPGIEEKKFCCGFTGESCCNSSFTLGVTGPAFKPGLDAFVLSISSAAVASATGSIVAMTTSTASAVSTAAMAEWTTSNSTCSNGDLGTKVGLGVGVPLGVLALGILGFLFWRESGKRHAAAAGASTPPPMAHGSESEVRFHQSPSQQEEVGGTYGGTYRPTPTPLPQQDVGAMYRRNPSQHSQQGDYTHQHRPSEPYSTTTVQTRDMYSPYQQPKGSPWSPAPTYEPPTSQPQELPTFPNMI</sequence>
<evidence type="ECO:0000256" key="1">
    <source>
        <dbReference type="SAM" id="MobiDB-lite"/>
    </source>
</evidence>
<dbReference type="EMBL" id="QGMK01001196">
    <property type="protein sequence ID" value="TVY71524.1"/>
    <property type="molecule type" value="Genomic_DNA"/>
</dbReference>
<feature type="chain" id="PRO_5035830584" evidence="3">
    <location>
        <begin position="21"/>
        <end position="354"/>
    </location>
</feature>
<keyword evidence="3" id="KW-0732">Signal</keyword>
<keyword evidence="2" id="KW-0472">Membrane</keyword>
<keyword evidence="2" id="KW-1133">Transmembrane helix</keyword>
<dbReference type="AlphaFoldDB" id="A0A8T9BZC7"/>
<feature type="compositionally biased region" description="Polar residues" evidence="1">
    <location>
        <begin position="308"/>
        <end position="327"/>
    </location>
</feature>
<feature type="compositionally biased region" description="Pro residues" evidence="1">
    <location>
        <begin position="332"/>
        <end position="342"/>
    </location>
</feature>
<evidence type="ECO:0000256" key="2">
    <source>
        <dbReference type="SAM" id="Phobius"/>
    </source>
</evidence>
<name>A0A8T9BZC7_9HELO</name>
<evidence type="ECO:0000256" key="3">
    <source>
        <dbReference type="SAM" id="SignalP"/>
    </source>
</evidence>
<dbReference type="OrthoDB" id="5215637at2759"/>
<evidence type="ECO:0000313" key="4">
    <source>
        <dbReference type="EMBL" id="TVY71524.1"/>
    </source>
</evidence>